<keyword evidence="2" id="KW-0963">Cytoplasm</keyword>
<feature type="coiled-coil region" evidence="7">
    <location>
        <begin position="494"/>
        <end position="521"/>
    </location>
</feature>
<dbReference type="GO" id="GO:0007018">
    <property type="term" value="P:microtubule-based movement"/>
    <property type="evidence" value="ECO:0007669"/>
    <property type="project" value="InterPro"/>
</dbReference>
<evidence type="ECO:0000259" key="9">
    <source>
        <dbReference type="PROSITE" id="PS50067"/>
    </source>
</evidence>
<evidence type="ECO:0000256" key="5">
    <source>
        <dbReference type="ARBA" id="ARBA00023054"/>
    </source>
</evidence>
<accession>A0A0S4ITG6</accession>
<dbReference type="GO" id="GO:0005737">
    <property type="term" value="C:cytoplasm"/>
    <property type="evidence" value="ECO:0007669"/>
    <property type="project" value="UniProtKB-SubCell"/>
</dbReference>
<dbReference type="GO" id="GO:0003777">
    <property type="term" value="F:microtubule motor activity"/>
    <property type="evidence" value="ECO:0007669"/>
    <property type="project" value="InterPro"/>
</dbReference>
<dbReference type="InterPro" id="IPR027640">
    <property type="entry name" value="Kinesin-like_fam"/>
</dbReference>
<organism evidence="10 11">
    <name type="scientific">Bodo saltans</name>
    <name type="common">Flagellated protozoan</name>
    <dbReference type="NCBI Taxonomy" id="75058"/>
    <lineage>
        <taxon>Eukaryota</taxon>
        <taxon>Discoba</taxon>
        <taxon>Euglenozoa</taxon>
        <taxon>Kinetoplastea</taxon>
        <taxon>Metakinetoplastina</taxon>
        <taxon>Eubodonida</taxon>
        <taxon>Bodonidae</taxon>
        <taxon>Bodo</taxon>
    </lineage>
</organism>
<dbReference type="GO" id="GO:0007052">
    <property type="term" value="P:mitotic spindle organization"/>
    <property type="evidence" value="ECO:0007669"/>
    <property type="project" value="TreeGrafter"/>
</dbReference>
<dbReference type="SUPFAM" id="SSF52540">
    <property type="entry name" value="P-loop containing nucleoside triphosphate hydrolases"/>
    <property type="match status" value="1"/>
</dbReference>
<dbReference type="VEuPathDB" id="TriTrypDB:BSAL_73100"/>
<dbReference type="GO" id="GO:0008017">
    <property type="term" value="F:microtubule binding"/>
    <property type="evidence" value="ECO:0007669"/>
    <property type="project" value="InterPro"/>
</dbReference>
<protein>
    <submittedName>
        <fullName evidence="10">Kinesin-like protein, putative</fullName>
    </submittedName>
</protein>
<sequence length="722" mass="80359">MSASGPCHSNSTQLRTHTRPNKMISVECMFFEIYNEKVRDLFNKKSKSGEYENPRIRTHQTKGVYVEGLLRKECTDAAMTKALIEKGTQERAVAETQMNSTSSRSHAIFQIVVHQMDGMKGTKKTSYINLVDLAGSERIRLSKVQGSALVEATNINKSLSTLRPVIDVLIENSQTKKQQVPPFRESILTYVLSDSLGGNSKSQMIATISPHEANIEDTIGTLRYALRAKAIVCEARVNEEEATAMMDTMREEILRLRQQMRDGVSGVFGGENSSGGFMSEDMQRELAEKEAEMAKMEEEQNKMSELMADLKSQMKEMDEAKQELAVQITESKRERFAAAFRNAFLLQTDKKRIQEHVEDLTRLREEAVQMKFAIRTLTQEVEEKRKNNIALLQENETVSHGLHHLREEYDAALAKWELQHRSTTEIKASLESQLETASSDKKANDAESDRQKKRLELLTADLMGLKNTAEREAMEKTRVRSDYEAAVMGHMTSMEALRKKKENYKQQVGSEQAKSRALEKAISTRNLERNSLLETIRALQALVKEKDFLVSTAHEQCAEAQERFDSAKRQLADRDETIAALRSALSEYENAAQQWMSDLSLRDREISRLKSLTAHDPSHKIAADMKRLQTYVAGGNASSPTGRGGNSAGGGYYIAGGGAAGNFASPVTPIRRGSIAMTTDAAVVVAGLPHSAHRISSPSRGGSIVTSSPALRGSPMRSTAGR</sequence>
<keyword evidence="11" id="KW-1185">Reference proteome</keyword>
<keyword evidence="3" id="KW-0547">Nucleotide-binding</keyword>
<dbReference type="SMART" id="SM00129">
    <property type="entry name" value="KISc"/>
    <property type="match status" value="1"/>
</dbReference>
<feature type="compositionally biased region" description="Polar residues" evidence="8">
    <location>
        <begin position="694"/>
        <end position="709"/>
    </location>
</feature>
<dbReference type="InterPro" id="IPR001752">
    <property type="entry name" value="Kinesin_motor_dom"/>
</dbReference>
<dbReference type="InterPro" id="IPR036961">
    <property type="entry name" value="Kinesin_motor_dom_sf"/>
</dbReference>
<dbReference type="Proteomes" id="UP000051952">
    <property type="component" value="Unassembled WGS sequence"/>
</dbReference>
<gene>
    <name evidence="10" type="ORF">BSAL_73100</name>
</gene>
<comment type="subcellular location">
    <subcellularLocation>
        <location evidence="1">Cytoplasm</location>
    </subcellularLocation>
</comment>
<evidence type="ECO:0000256" key="7">
    <source>
        <dbReference type="SAM" id="Coils"/>
    </source>
</evidence>
<feature type="compositionally biased region" description="Basic and acidic residues" evidence="8">
    <location>
        <begin position="438"/>
        <end position="452"/>
    </location>
</feature>
<feature type="region of interest" description="Disordered" evidence="8">
    <location>
        <begin position="430"/>
        <end position="452"/>
    </location>
</feature>
<feature type="coiled-coil region" evidence="7">
    <location>
        <begin position="550"/>
        <end position="598"/>
    </location>
</feature>
<evidence type="ECO:0000256" key="2">
    <source>
        <dbReference type="ARBA" id="ARBA00022490"/>
    </source>
</evidence>
<dbReference type="InterPro" id="IPR027417">
    <property type="entry name" value="P-loop_NTPase"/>
</dbReference>
<feature type="region of interest" description="Disordered" evidence="8">
    <location>
        <begin position="692"/>
        <end position="722"/>
    </location>
</feature>
<evidence type="ECO:0000256" key="3">
    <source>
        <dbReference type="ARBA" id="ARBA00022741"/>
    </source>
</evidence>
<dbReference type="GO" id="GO:0005875">
    <property type="term" value="C:microtubule associated complex"/>
    <property type="evidence" value="ECO:0007669"/>
    <property type="project" value="TreeGrafter"/>
</dbReference>
<dbReference type="Gene3D" id="3.40.850.10">
    <property type="entry name" value="Kinesin motor domain"/>
    <property type="match status" value="1"/>
</dbReference>
<dbReference type="PANTHER" id="PTHR47969">
    <property type="entry name" value="CHROMOSOME-ASSOCIATED KINESIN KIF4A-RELATED"/>
    <property type="match status" value="1"/>
</dbReference>
<evidence type="ECO:0000313" key="10">
    <source>
        <dbReference type="EMBL" id="CUG06560.1"/>
    </source>
</evidence>
<proteinExistence type="inferred from homology"/>
<evidence type="ECO:0000256" key="1">
    <source>
        <dbReference type="ARBA" id="ARBA00004496"/>
    </source>
</evidence>
<dbReference type="EMBL" id="CYKH01000600">
    <property type="protein sequence ID" value="CUG06560.1"/>
    <property type="molecule type" value="Genomic_DNA"/>
</dbReference>
<keyword evidence="5 7" id="KW-0175">Coiled coil</keyword>
<dbReference type="GO" id="GO:0005524">
    <property type="term" value="F:ATP binding"/>
    <property type="evidence" value="ECO:0007669"/>
    <property type="project" value="UniProtKB-KW"/>
</dbReference>
<feature type="coiled-coil region" evidence="7">
    <location>
        <begin position="239"/>
        <end position="394"/>
    </location>
</feature>
<dbReference type="AlphaFoldDB" id="A0A0S4ITG6"/>
<evidence type="ECO:0000256" key="8">
    <source>
        <dbReference type="SAM" id="MobiDB-lite"/>
    </source>
</evidence>
<dbReference type="PRINTS" id="PR00380">
    <property type="entry name" value="KINESINHEAVY"/>
</dbReference>
<feature type="domain" description="Kinesin motor" evidence="9">
    <location>
        <begin position="1"/>
        <end position="231"/>
    </location>
</feature>
<keyword evidence="4" id="KW-0067">ATP-binding</keyword>
<evidence type="ECO:0000313" key="11">
    <source>
        <dbReference type="Proteomes" id="UP000051952"/>
    </source>
</evidence>
<comment type="similarity">
    <text evidence="6">Belongs to the TRAFAC class myosin-kinesin ATPase superfamily. Kinesin family.</text>
</comment>
<dbReference type="PROSITE" id="PS50067">
    <property type="entry name" value="KINESIN_MOTOR_2"/>
    <property type="match status" value="1"/>
</dbReference>
<dbReference type="GO" id="GO:0051231">
    <property type="term" value="P:spindle elongation"/>
    <property type="evidence" value="ECO:0007669"/>
    <property type="project" value="TreeGrafter"/>
</dbReference>
<name>A0A0S4ITG6_BODSA</name>
<comment type="caution">
    <text evidence="6">Lacks conserved residue(s) required for the propagation of feature annotation.</text>
</comment>
<evidence type="ECO:0000256" key="4">
    <source>
        <dbReference type="ARBA" id="ARBA00022840"/>
    </source>
</evidence>
<reference evidence="11" key="1">
    <citation type="submission" date="2015-09" db="EMBL/GenBank/DDBJ databases">
        <authorList>
            <consortium name="Pathogen Informatics"/>
        </authorList>
    </citation>
    <scope>NUCLEOTIDE SEQUENCE [LARGE SCALE GENOMIC DNA]</scope>
    <source>
        <strain evidence="11">Lake Konstanz</strain>
    </source>
</reference>
<dbReference type="OrthoDB" id="3176171at2759"/>
<dbReference type="Pfam" id="PF00225">
    <property type="entry name" value="Kinesin"/>
    <property type="match status" value="1"/>
</dbReference>
<evidence type="ECO:0000256" key="6">
    <source>
        <dbReference type="PROSITE-ProRule" id="PRU00283"/>
    </source>
</evidence>
<dbReference type="PANTHER" id="PTHR47969:SF15">
    <property type="entry name" value="CHROMOSOME-ASSOCIATED KINESIN KIF4A-RELATED"/>
    <property type="match status" value="1"/>
</dbReference>